<proteinExistence type="predicted"/>
<dbReference type="EMBL" id="HBKN01006722">
    <property type="protein sequence ID" value="CAE2262197.1"/>
    <property type="molecule type" value="Transcribed_RNA"/>
</dbReference>
<organism evidence="1">
    <name type="scientific">Guillardia theta</name>
    <name type="common">Cryptophyte</name>
    <name type="synonym">Cryptomonas phi</name>
    <dbReference type="NCBI Taxonomy" id="55529"/>
    <lineage>
        <taxon>Eukaryota</taxon>
        <taxon>Cryptophyceae</taxon>
        <taxon>Pyrenomonadales</taxon>
        <taxon>Geminigeraceae</taxon>
        <taxon>Guillardia</taxon>
    </lineage>
</organism>
<evidence type="ECO:0000313" key="1">
    <source>
        <dbReference type="EMBL" id="CAE2262197.1"/>
    </source>
</evidence>
<dbReference type="AlphaFoldDB" id="A0A7S4N374"/>
<protein>
    <submittedName>
        <fullName evidence="1">Uncharacterized protein</fullName>
    </submittedName>
</protein>
<name>A0A7S4N374_GUITH</name>
<reference evidence="1" key="1">
    <citation type="submission" date="2021-01" db="EMBL/GenBank/DDBJ databases">
        <authorList>
            <person name="Corre E."/>
            <person name="Pelletier E."/>
            <person name="Niang G."/>
            <person name="Scheremetjew M."/>
            <person name="Finn R."/>
            <person name="Kale V."/>
            <person name="Holt S."/>
            <person name="Cochrane G."/>
            <person name="Meng A."/>
            <person name="Brown T."/>
            <person name="Cohen L."/>
        </authorList>
    </citation>
    <scope>NUCLEOTIDE SEQUENCE</scope>
    <source>
        <strain evidence="1">CCMP 2712</strain>
    </source>
</reference>
<sequence length="371" mass="40055">MAGRLAAAMAGFVVLALLGLTMWSRRTSLEQRPVRYFFIPSQERGRQQLAVVHSALGTPQDLPNLRGEELGDEVMDLPQSDSEHDDGDMYVPAEMMNSYTFKQKPVSISLATGNSRSNPMLADPSDPSMYDSKLAKLGVNVGAAPAQGSFATHGDAFVSADNLEDSYSVGPSPNREIHGNTIGGDWFGHVGEPLLTRAQIQAQSAVPKTAKFTSLAGQPPICQCSASTDAAATRCSCQRDASRLSGSKTISLDLQCCDCGGKRHIVSPAPVCSDCYGCGQQAYHAYYNPYGIVQDDTDEDSSTASTILEQKIVKPVHYFSRNEDPGKLTDRMMVLNDVLRGAKNFKPPTSAPVYESKIVKRVKVDPIVQLS</sequence>
<gene>
    <name evidence="1" type="ORF">GTHE00462_LOCUS5388</name>
</gene>
<accession>A0A7S4N374</accession>